<dbReference type="GO" id="GO:0005829">
    <property type="term" value="C:cytosol"/>
    <property type="evidence" value="ECO:0007669"/>
    <property type="project" value="TreeGrafter"/>
</dbReference>
<reference evidence="5" key="1">
    <citation type="submission" date="2013-08" db="EMBL/GenBank/DDBJ databases">
        <authorList>
            <person name="Mendez C."/>
            <person name="Richter M."/>
            <person name="Ferrer M."/>
            <person name="Sanchez J."/>
        </authorList>
    </citation>
    <scope>NUCLEOTIDE SEQUENCE</scope>
</reference>
<dbReference type="Gene3D" id="1.10.1070.20">
    <property type="match status" value="1"/>
</dbReference>
<dbReference type="InterPro" id="IPR017508">
    <property type="entry name" value="HipA_N1"/>
</dbReference>
<dbReference type="GO" id="GO:0004674">
    <property type="term" value="F:protein serine/threonine kinase activity"/>
    <property type="evidence" value="ECO:0007669"/>
    <property type="project" value="TreeGrafter"/>
</dbReference>
<evidence type="ECO:0000313" key="5">
    <source>
        <dbReference type="EMBL" id="EQD75807.1"/>
    </source>
</evidence>
<gene>
    <name evidence="5" type="ORF">B1A_03716</name>
</gene>
<comment type="caution">
    <text evidence="5">The sequence shown here is derived from an EMBL/GenBank/DDBJ whole genome shotgun (WGS) entry which is preliminary data.</text>
</comment>
<dbReference type="AlphaFoldDB" id="T1C1D2"/>
<feature type="domain" description="HipA N-terminal subdomain 1" evidence="4">
    <location>
        <begin position="8"/>
        <end position="103"/>
    </location>
</feature>
<evidence type="ECO:0000259" key="4">
    <source>
        <dbReference type="Pfam" id="PF13657"/>
    </source>
</evidence>
<dbReference type="EMBL" id="AUZX01002719">
    <property type="protein sequence ID" value="EQD75807.1"/>
    <property type="molecule type" value="Genomic_DNA"/>
</dbReference>
<dbReference type="PANTHER" id="PTHR37419">
    <property type="entry name" value="SERINE/THREONINE-PROTEIN KINASE TOXIN HIPA"/>
    <property type="match status" value="1"/>
</dbReference>
<reference evidence="5" key="2">
    <citation type="journal article" date="2014" name="ISME J.">
        <title>Microbial stratification in low pH oxic and suboxic macroscopic growths along an acid mine drainage.</title>
        <authorList>
            <person name="Mendez-Garcia C."/>
            <person name="Mesa V."/>
            <person name="Sprenger R.R."/>
            <person name="Richter M."/>
            <person name="Diez M.S."/>
            <person name="Solano J."/>
            <person name="Bargiela R."/>
            <person name="Golyshina O.V."/>
            <person name="Manteca A."/>
            <person name="Ramos J.L."/>
            <person name="Gallego J.R."/>
            <person name="Llorente I."/>
            <person name="Martins Dos Santos V.A."/>
            <person name="Jensen O.N."/>
            <person name="Pelaez A.I."/>
            <person name="Sanchez J."/>
            <person name="Ferrer M."/>
        </authorList>
    </citation>
    <scope>NUCLEOTIDE SEQUENCE</scope>
</reference>
<accession>T1C1D2</accession>
<protein>
    <submittedName>
        <fullName evidence="5">HipA</fullName>
    </submittedName>
</protein>
<proteinExistence type="predicted"/>
<dbReference type="Pfam" id="PF07804">
    <property type="entry name" value="HipA_C"/>
    <property type="match status" value="1"/>
</dbReference>
<keyword evidence="1" id="KW-0808">Transferase</keyword>
<evidence type="ECO:0000259" key="3">
    <source>
        <dbReference type="Pfam" id="PF07804"/>
    </source>
</evidence>
<dbReference type="InterPro" id="IPR012893">
    <property type="entry name" value="HipA-like_C"/>
</dbReference>
<keyword evidence="2" id="KW-0418">Kinase</keyword>
<feature type="domain" description="HipA-like C-terminal" evidence="3">
    <location>
        <begin position="145"/>
        <end position="357"/>
    </location>
</feature>
<dbReference type="InterPro" id="IPR052028">
    <property type="entry name" value="HipA_Ser/Thr_kinase"/>
</dbReference>
<dbReference type="PANTHER" id="PTHR37419:SF1">
    <property type="entry name" value="SERINE_THREONINE-PROTEIN KINASE TOXIN HIPA"/>
    <property type="match status" value="1"/>
</dbReference>
<dbReference type="Pfam" id="PF13657">
    <property type="entry name" value="Couple_hipA"/>
    <property type="match status" value="1"/>
</dbReference>
<evidence type="ECO:0000256" key="2">
    <source>
        <dbReference type="ARBA" id="ARBA00022777"/>
    </source>
</evidence>
<name>T1C1D2_9ZZZZ</name>
<evidence type="ECO:0000256" key="1">
    <source>
        <dbReference type="ARBA" id="ARBA00022679"/>
    </source>
</evidence>
<sequence>MRTEVERLRVTTPEGPGGSLAHEAGQYVFSYDGDRAAARIALSMPVRALPYVERELHPILQMNLPEGFLLEALRLRLAKLGTLDPMLLLSLTGGEHAIGRVRVTLPDAAPAKASRGESLHDMLAWDGTGDLFRLLVDRYLLRAGISGVQPKVLVPERPDEAGKATVATADLIVKSGRAEYPGLAANEYLCMSIAREAGMPVPEFFLSANRQLLVLRRFDRTASGTAIGFEDMAALMGLGAAAKYSGSYAHVARAVRLFCAEGEVEASLLHLFDQVALSCLVGNGDAHLKNFGLLYGDPAGSDCRLAPVYDMVNTTAYLPDDALALNLGGSKSFFAARLYLLDFARTCGVESPRDRIELLLAAAERVLKREQELLDAEPRVGAALRTALALFAH</sequence>
<organism evidence="5">
    <name type="scientific">mine drainage metagenome</name>
    <dbReference type="NCBI Taxonomy" id="410659"/>
    <lineage>
        <taxon>unclassified sequences</taxon>
        <taxon>metagenomes</taxon>
        <taxon>ecological metagenomes</taxon>
    </lineage>
</organism>